<dbReference type="AlphaFoldDB" id="A0A127V920"/>
<gene>
    <name evidence="2" type="ORF">AY601_0533</name>
</gene>
<sequence>MIANFNEEHAFPIGRYVPAETYTPQSLNSWINSIKSLPLLLDYCIENLDEAQLNVPYREGGWNTIQVIHHIADSHMNAYIRLKLALTEDRPTIKPYEEQLWAELPDVTDVPLNVSITLVHALHRRWTSLLLQMTDEDWKREYHHPASDTYVPLWQMTSLYNWHGKHHAEQILSLRKRMGW</sequence>
<dbReference type="RefSeq" id="WP_068396029.1">
    <property type="nucleotide sequence ID" value="NZ_CP014504.1"/>
</dbReference>
<keyword evidence="3" id="KW-1185">Reference proteome</keyword>
<keyword evidence="2" id="KW-0378">Hydrolase</keyword>
<dbReference type="InterPro" id="IPR024775">
    <property type="entry name" value="DinB-like"/>
</dbReference>
<dbReference type="Proteomes" id="UP000071561">
    <property type="component" value="Chromosome"/>
</dbReference>
<dbReference type="EMBL" id="CP014504">
    <property type="protein sequence ID" value="AMP97488.1"/>
    <property type="molecule type" value="Genomic_DNA"/>
</dbReference>
<reference evidence="2 3" key="1">
    <citation type="submission" date="2016-03" db="EMBL/GenBank/DDBJ databases">
        <title>Complete genome sequence of Pedobacter cryoconitis PAMC 27485.</title>
        <authorList>
            <person name="Lee J."/>
            <person name="Kim O.-S."/>
        </authorList>
    </citation>
    <scope>NUCLEOTIDE SEQUENCE [LARGE SCALE GENOMIC DNA]</scope>
    <source>
        <strain evidence="2 3">PAMC 27485</strain>
    </source>
</reference>
<dbReference type="SUPFAM" id="SSF109854">
    <property type="entry name" value="DinB/YfiT-like putative metalloenzymes"/>
    <property type="match status" value="1"/>
</dbReference>
<dbReference type="Gene3D" id="1.20.120.450">
    <property type="entry name" value="dinb family like domain"/>
    <property type="match status" value="1"/>
</dbReference>
<dbReference type="Pfam" id="PF12867">
    <property type="entry name" value="DinB_2"/>
    <property type="match status" value="1"/>
</dbReference>
<dbReference type="NCBIfam" id="NF009807">
    <property type="entry name" value="PRK13291.1"/>
    <property type="match status" value="1"/>
</dbReference>
<dbReference type="KEGG" id="pcm:AY601_0533"/>
<organism evidence="2 3">
    <name type="scientific">Pedobacter cryoconitis</name>
    <dbReference type="NCBI Taxonomy" id="188932"/>
    <lineage>
        <taxon>Bacteria</taxon>
        <taxon>Pseudomonadati</taxon>
        <taxon>Bacteroidota</taxon>
        <taxon>Sphingobacteriia</taxon>
        <taxon>Sphingobacteriales</taxon>
        <taxon>Sphingobacteriaceae</taxon>
        <taxon>Pedobacter</taxon>
    </lineage>
</organism>
<evidence type="ECO:0000259" key="1">
    <source>
        <dbReference type="Pfam" id="PF12867"/>
    </source>
</evidence>
<feature type="domain" description="DinB-like" evidence="1">
    <location>
        <begin position="44"/>
        <end position="171"/>
    </location>
</feature>
<dbReference type="PATRIC" id="fig|188932.3.peg.546"/>
<dbReference type="InterPro" id="IPR034660">
    <property type="entry name" value="DinB/YfiT-like"/>
</dbReference>
<evidence type="ECO:0000313" key="3">
    <source>
        <dbReference type="Proteomes" id="UP000071561"/>
    </source>
</evidence>
<accession>A0A127V920</accession>
<name>A0A127V920_9SPHI</name>
<evidence type="ECO:0000313" key="2">
    <source>
        <dbReference type="EMBL" id="AMP97488.1"/>
    </source>
</evidence>
<proteinExistence type="predicted"/>
<dbReference type="OrthoDB" id="9796039at2"/>
<dbReference type="GO" id="GO:0016787">
    <property type="term" value="F:hydrolase activity"/>
    <property type="evidence" value="ECO:0007669"/>
    <property type="project" value="UniProtKB-KW"/>
</dbReference>
<protein>
    <submittedName>
        <fullName evidence="2">Metal-dependent hydrolase</fullName>
    </submittedName>
</protein>